<protein>
    <submittedName>
        <fullName evidence="2">Uncharacterized protein</fullName>
    </submittedName>
</protein>
<comment type="caution">
    <text evidence="2">The sequence shown here is derived from an EMBL/GenBank/DDBJ whole genome shotgun (WGS) entry which is preliminary data.</text>
</comment>
<dbReference type="AlphaFoldDB" id="V5B8S2"/>
<proteinExistence type="predicted"/>
<evidence type="ECO:0000313" key="2">
    <source>
        <dbReference type="EMBL" id="ESS60763.1"/>
    </source>
</evidence>
<feature type="region of interest" description="Disordered" evidence="1">
    <location>
        <begin position="81"/>
        <end position="104"/>
    </location>
</feature>
<reference evidence="2 3" key="1">
    <citation type="journal article" date="2014" name="Genome Announc.">
        <title>Trypanosoma cruzi Clone Dm28c Draft Genome Sequence.</title>
        <authorList>
            <person name="Grisard E.C."/>
            <person name="Teixeira S.M."/>
            <person name="de Almeida L.G."/>
            <person name="Stoco P.H."/>
            <person name="Gerber A.L."/>
            <person name="Talavera-Lopez C."/>
            <person name="Lima O.C."/>
            <person name="Andersson B."/>
            <person name="de Vasconcelos A.T."/>
        </authorList>
    </citation>
    <scope>NUCLEOTIDE SEQUENCE [LARGE SCALE GENOMIC DNA]</scope>
    <source>
        <strain evidence="2 3">Dm28c</strain>
    </source>
</reference>
<dbReference type="VEuPathDB" id="TriTrypDB:TCDM_11683"/>
<sequence>MSCRHSAPIMSATQNAYWRTFAMRCNHTRISLTVTHCISLSLWLEHLPSSQSTAWCCKRLTRGFTFEWKTTCAETTATLTPSHISTPSIHSPAHKRQQQEGQRK</sequence>
<accession>V5B8S2</accession>
<evidence type="ECO:0000313" key="3">
    <source>
        <dbReference type="Proteomes" id="UP000017861"/>
    </source>
</evidence>
<gene>
    <name evidence="2" type="ORF">TCDM_11683</name>
</gene>
<feature type="compositionally biased region" description="Low complexity" evidence="1">
    <location>
        <begin position="81"/>
        <end position="91"/>
    </location>
</feature>
<evidence type="ECO:0000256" key="1">
    <source>
        <dbReference type="SAM" id="MobiDB-lite"/>
    </source>
</evidence>
<dbReference type="EMBL" id="AYLP01000401">
    <property type="protein sequence ID" value="ESS60763.1"/>
    <property type="molecule type" value="Genomic_DNA"/>
</dbReference>
<name>V5B8S2_TRYCR</name>
<organism evidence="2 3">
    <name type="scientific">Trypanosoma cruzi Dm28c</name>
    <dbReference type="NCBI Taxonomy" id="1416333"/>
    <lineage>
        <taxon>Eukaryota</taxon>
        <taxon>Discoba</taxon>
        <taxon>Euglenozoa</taxon>
        <taxon>Kinetoplastea</taxon>
        <taxon>Metakinetoplastina</taxon>
        <taxon>Trypanosomatida</taxon>
        <taxon>Trypanosomatidae</taxon>
        <taxon>Trypanosoma</taxon>
        <taxon>Schizotrypanum</taxon>
    </lineage>
</organism>
<dbReference type="Proteomes" id="UP000017861">
    <property type="component" value="Unassembled WGS sequence"/>
</dbReference>